<feature type="transmembrane region" description="Helical" evidence="5">
    <location>
        <begin position="375"/>
        <end position="393"/>
    </location>
</feature>
<comment type="subcellular location">
    <subcellularLocation>
        <location evidence="1">Membrane</location>
        <topology evidence="1">Multi-pass membrane protein</topology>
    </subcellularLocation>
</comment>
<evidence type="ECO:0000256" key="2">
    <source>
        <dbReference type="ARBA" id="ARBA00022692"/>
    </source>
</evidence>
<dbReference type="InterPro" id="IPR051533">
    <property type="entry name" value="WaaL-like"/>
</dbReference>
<feature type="transmembrane region" description="Helical" evidence="5">
    <location>
        <begin position="232"/>
        <end position="252"/>
    </location>
</feature>
<dbReference type="EMBL" id="QMPZ01000137">
    <property type="protein sequence ID" value="RLE07824.1"/>
    <property type="molecule type" value="Genomic_DNA"/>
</dbReference>
<keyword evidence="4 5" id="KW-0472">Membrane</keyword>
<name>A0A497E2M5_UNCAE</name>
<keyword evidence="3 5" id="KW-1133">Transmembrane helix</keyword>
<evidence type="ECO:0000256" key="1">
    <source>
        <dbReference type="ARBA" id="ARBA00004141"/>
    </source>
</evidence>
<dbReference type="PANTHER" id="PTHR37422:SF13">
    <property type="entry name" value="LIPOPOLYSACCHARIDE BIOSYNTHESIS PROTEIN PA4999-RELATED"/>
    <property type="match status" value="1"/>
</dbReference>
<organism evidence="7 8">
    <name type="scientific">Aerophobetes bacterium</name>
    <dbReference type="NCBI Taxonomy" id="2030807"/>
    <lineage>
        <taxon>Bacteria</taxon>
        <taxon>Candidatus Aerophobota</taxon>
    </lineage>
</organism>
<protein>
    <recommendedName>
        <fullName evidence="6">O-antigen ligase-related domain-containing protein</fullName>
    </recommendedName>
</protein>
<feature type="transmembrane region" description="Helical" evidence="5">
    <location>
        <begin position="83"/>
        <end position="103"/>
    </location>
</feature>
<gene>
    <name evidence="7" type="ORF">DRJ00_07430</name>
</gene>
<evidence type="ECO:0000313" key="7">
    <source>
        <dbReference type="EMBL" id="RLE07824.1"/>
    </source>
</evidence>
<comment type="caution">
    <text evidence="7">The sequence shown here is derived from an EMBL/GenBank/DDBJ whole genome shotgun (WGS) entry which is preliminary data.</text>
</comment>
<sequence length="404" mass="45461">MEKAMEKERKIDGIIEKSIMIFVFFLPFFSPAAYVGLIVALIFWLRKVGFKGLLDVEPKNFGYALLGLTFAVLLSVIFSVDRLFSLGCFGLYIFYPLICLLMANSAGNSIRTEKVLKAIILSGIVVTGFGVFQLLTKFKFELHTHFIDISLSRQGDIASTWGNPNRFAKYLDIVLPLSFVYFLTQENTRERLLSAILIGLGLICLPFTKCLGGIAAILAGLIVFLTVKNWKLCLVLLIVLSIFVLFKFNWLIGLVNRYASMGPRIYAWRNVIPSIIKDHPITGSGLGTYVKVSYKYYSGPQAAHTHAHSIYFNYLAEIGILGFGAFLLLIVIFFRRCIIFFRKYSFFAAKGVVGGCFLSIFSAMVHGTVETFVDHFQLGLLFWLVIGLGIGVMREHFLEEEFIN</sequence>
<feature type="transmembrane region" description="Helical" evidence="5">
    <location>
        <begin position="115"/>
        <end position="135"/>
    </location>
</feature>
<dbReference type="PANTHER" id="PTHR37422">
    <property type="entry name" value="TEICHURONIC ACID BIOSYNTHESIS PROTEIN TUAE"/>
    <property type="match status" value="1"/>
</dbReference>
<evidence type="ECO:0000256" key="4">
    <source>
        <dbReference type="ARBA" id="ARBA00023136"/>
    </source>
</evidence>
<feature type="transmembrane region" description="Helical" evidence="5">
    <location>
        <begin position="314"/>
        <end position="334"/>
    </location>
</feature>
<feature type="transmembrane region" description="Helical" evidence="5">
    <location>
        <begin position="196"/>
        <end position="225"/>
    </location>
</feature>
<feature type="domain" description="O-antigen ligase-related" evidence="6">
    <location>
        <begin position="198"/>
        <end position="327"/>
    </location>
</feature>
<dbReference type="Proteomes" id="UP000279422">
    <property type="component" value="Unassembled WGS sequence"/>
</dbReference>
<feature type="transmembrane region" description="Helical" evidence="5">
    <location>
        <begin position="21"/>
        <end position="45"/>
    </location>
</feature>
<dbReference type="Pfam" id="PF04932">
    <property type="entry name" value="Wzy_C"/>
    <property type="match status" value="1"/>
</dbReference>
<evidence type="ECO:0000259" key="6">
    <source>
        <dbReference type="Pfam" id="PF04932"/>
    </source>
</evidence>
<feature type="transmembrane region" description="Helical" evidence="5">
    <location>
        <begin position="346"/>
        <end position="369"/>
    </location>
</feature>
<proteinExistence type="predicted"/>
<dbReference type="AlphaFoldDB" id="A0A497E2M5"/>
<feature type="transmembrane region" description="Helical" evidence="5">
    <location>
        <begin position="60"/>
        <end position="78"/>
    </location>
</feature>
<keyword evidence="2 5" id="KW-0812">Transmembrane</keyword>
<evidence type="ECO:0000256" key="5">
    <source>
        <dbReference type="SAM" id="Phobius"/>
    </source>
</evidence>
<dbReference type="InterPro" id="IPR007016">
    <property type="entry name" value="O-antigen_ligase-rel_domated"/>
</dbReference>
<dbReference type="GO" id="GO:0016020">
    <property type="term" value="C:membrane"/>
    <property type="evidence" value="ECO:0007669"/>
    <property type="project" value="UniProtKB-SubCell"/>
</dbReference>
<reference evidence="7 8" key="1">
    <citation type="submission" date="2018-06" db="EMBL/GenBank/DDBJ databases">
        <title>Extensive metabolic versatility and redundancy in microbially diverse, dynamic hydrothermal sediments.</title>
        <authorList>
            <person name="Dombrowski N."/>
            <person name="Teske A."/>
            <person name="Baker B.J."/>
        </authorList>
    </citation>
    <scope>NUCLEOTIDE SEQUENCE [LARGE SCALE GENOMIC DNA]</scope>
    <source>
        <strain evidence="7">B47_G16</strain>
    </source>
</reference>
<feature type="transmembrane region" description="Helical" evidence="5">
    <location>
        <begin position="167"/>
        <end position="184"/>
    </location>
</feature>
<evidence type="ECO:0000313" key="8">
    <source>
        <dbReference type="Proteomes" id="UP000279422"/>
    </source>
</evidence>
<accession>A0A497E2M5</accession>
<evidence type="ECO:0000256" key="3">
    <source>
        <dbReference type="ARBA" id="ARBA00022989"/>
    </source>
</evidence>